<dbReference type="PANTHER" id="PTHR46462">
    <property type="entry name" value="UPSET, ISOFORM A"/>
    <property type="match status" value="1"/>
</dbReference>
<dbReference type="PANTHER" id="PTHR46462:SF3">
    <property type="entry name" value="UPSET, ISOFORM A"/>
    <property type="match status" value="1"/>
</dbReference>
<sequence length="780" mass="88429">MAFTIPRNSFAQHSSNNKQQQSEPPVDTGLIRCVCPSTEDDGFTIQCERCLVWQHAFCVHITHANIPDHYLCDQCLKRKRPKLSKRITISKKKFRKLDAAEEETLPKDSKRKRPVKSRVISRYVHPLFREARDRWSSNSRWKQHFHDESSNHGPLLCDHGPFVTMDATTMYTKGVLMDTPVSNQGLFAARPIPALRYLMEVTGDILLKSEFKFDPINDFVVLGTPLSHIMFYPTLDLCIDTRQFGNKARYIRRSCHPNAELRNVVLPQSREDKTIHLGLFARHAIDKGQEVTISWNWQRGHISWKESMNWHQQHKQKNGQHDVNEHQVIDEEEERRKKSTIKNMLDRFEKEFGTCACQNKRRCLIEHLRRQCAPPPKEKPALRSPSANIISKGGRRKSSVIMLKPKSSPPQPVRLEEKRLKPHPILYTPKTVSKDTSDDELLDVEGDIDIGDDLPAPLDNAPPLLDDHSSDEENADLSSLSSLSSLSVFEDSTNDNSDHDEGTRSKSRRKKSSSRHHHHNHHKSTKRYTTASASTTPTTTLLPPENTDTLTQIEKSIAPLPRKKLWMRDYLSKHSNNDALTKPAVNTEIEASQETAMHVDQNTIHTASENKAISEPITDTVDVNLIRVTDAEAHQKTESDEPTQHVVKAEQDTTFPAMDTHAAITDVPQVHDNKQTGSMAEELEEAEINVVHDVDSIMADAETVDVTHVDEANVFDMDDGELSDASTVLLDQDELEQVYRNKNIPSAKDTTASSMIDEGLSHTSKDTKLESSSQPSQSHL</sequence>
<feature type="compositionally biased region" description="Basic and acidic residues" evidence="5">
    <location>
        <begin position="759"/>
        <end position="769"/>
    </location>
</feature>
<feature type="compositionally biased region" description="Low complexity" evidence="5">
    <location>
        <begin position="477"/>
        <end position="487"/>
    </location>
</feature>
<dbReference type="InterPro" id="IPR046341">
    <property type="entry name" value="SET_dom_sf"/>
</dbReference>
<dbReference type="Pfam" id="PF20826">
    <property type="entry name" value="PHD_5"/>
    <property type="match status" value="1"/>
</dbReference>
<dbReference type="EMBL" id="DF836344">
    <property type="protein sequence ID" value="GAN04118.1"/>
    <property type="molecule type" value="Genomic_DNA"/>
</dbReference>
<dbReference type="Proteomes" id="UP000053815">
    <property type="component" value="Unassembled WGS sequence"/>
</dbReference>
<feature type="compositionally biased region" description="Acidic residues" evidence="5">
    <location>
        <begin position="437"/>
        <end position="452"/>
    </location>
</feature>
<dbReference type="OrthoDB" id="79252at2759"/>
<feature type="compositionally biased region" description="Basic residues" evidence="5">
    <location>
        <begin position="505"/>
        <end position="526"/>
    </location>
</feature>
<evidence type="ECO:0000259" key="6">
    <source>
        <dbReference type="PROSITE" id="PS50280"/>
    </source>
</evidence>
<dbReference type="Pfam" id="PF00856">
    <property type="entry name" value="SET"/>
    <property type="match status" value="1"/>
</dbReference>
<organism evidence="7">
    <name type="scientific">Mucor ambiguus</name>
    <dbReference type="NCBI Taxonomy" id="91626"/>
    <lineage>
        <taxon>Eukaryota</taxon>
        <taxon>Fungi</taxon>
        <taxon>Fungi incertae sedis</taxon>
        <taxon>Mucoromycota</taxon>
        <taxon>Mucoromycotina</taxon>
        <taxon>Mucoromycetes</taxon>
        <taxon>Mucorales</taxon>
        <taxon>Mucorineae</taxon>
        <taxon>Mucoraceae</taxon>
        <taxon>Mucor</taxon>
    </lineage>
</organism>
<keyword evidence="2" id="KW-0863">Zinc-finger</keyword>
<feature type="compositionally biased region" description="Polar residues" evidence="5">
    <location>
        <begin position="770"/>
        <end position="780"/>
    </location>
</feature>
<dbReference type="InterPro" id="IPR001214">
    <property type="entry name" value="SET_dom"/>
</dbReference>
<dbReference type="GO" id="GO:0034967">
    <property type="term" value="C:Set3 complex"/>
    <property type="evidence" value="ECO:0007669"/>
    <property type="project" value="TreeGrafter"/>
</dbReference>
<feature type="region of interest" description="Disordered" evidence="5">
    <location>
        <begin position="741"/>
        <end position="780"/>
    </location>
</feature>
<dbReference type="GO" id="GO:0008270">
    <property type="term" value="F:zinc ion binding"/>
    <property type="evidence" value="ECO:0007669"/>
    <property type="project" value="UniProtKB-KW"/>
</dbReference>
<dbReference type="GO" id="GO:0006355">
    <property type="term" value="P:regulation of DNA-templated transcription"/>
    <property type="evidence" value="ECO:0007669"/>
    <property type="project" value="TreeGrafter"/>
</dbReference>
<reference evidence="7" key="1">
    <citation type="submission" date="2014-09" db="EMBL/GenBank/DDBJ databases">
        <title>Draft genome sequence of an oleaginous Mucoromycotina fungus Mucor ambiguus NBRC6742.</title>
        <authorList>
            <person name="Takeda I."/>
            <person name="Yamane N."/>
            <person name="Morita T."/>
            <person name="Tamano K."/>
            <person name="Machida M."/>
            <person name="Baker S."/>
            <person name="Koike H."/>
        </authorList>
    </citation>
    <scope>NUCLEOTIDE SEQUENCE</scope>
    <source>
        <strain evidence="7">NBRC 6742</strain>
    </source>
</reference>
<proteinExistence type="predicted"/>
<dbReference type="InterPro" id="IPR011011">
    <property type="entry name" value="Znf_FYVE_PHD"/>
</dbReference>
<dbReference type="CDD" id="cd15550">
    <property type="entry name" value="PHD_MLL5"/>
    <property type="match status" value="1"/>
</dbReference>
<dbReference type="AlphaFoldDB" id="A0A0C9MQ36"/>
<dbReference type="PROSITE" id="PS01359">
    <property type="entry name" value="ZF_PHD_1"/>
    <property type="match status" value="1"/>
</dbReference>
<evidence type="ECO:0000313" key="8">
    <source>
        <dbReference type="Proteomes" id="UP000053815"/>
    </source>
</evidence>
<dbReference type="Gene3D" id="3.30.40.10">
    <property type="entry name" value="Zinc/RING finger domain, C3HC4 (zinc finger)"/>
    <property type="match status" value="1"/>
</dbReference>
<name>A0A0C9MQ36_9FUNG</name>
<dbReference type="InterPro" id="IPR013083">
    <property type="entry name" value="Znf_RING/FYVE/PHD"/>
</dbReference>
<dbReference type="SMART" id="SM00249">
    <property type="entry name" value="PHD"/>
    <property type="match status" value="1"/>
</dbReference>
<dbReference type="PROSITE" id="PS50280">
    <property type="entry name" value="SET"/>
    <property type="match status" value="1"/>
</dbReference>
<evidence type="ECO:0000256" key="5">
    <source>
        <dbReference type="SAM" id="MobiDB-lite"/>
    </source>
</evidence>
<keyword evidence="1" id="KW-0479">Metal-binding</keyword>
<keyword evidence="3" id="KW-0862">Zinc</keyword>
<feature type="domain" description="SET" evidence="6">
    <location>
        <begin position="172"/>
        <end position="296"/>
    </location>
</feature>
<dbReference type="GO" id="GO:0006325">
    <property type="term" value="P:chromatin organization"/>
    <property type="evidence" value="ECO:0007669"/>
    <property type="project" value="UniProtKB-KW"/>
</dbReference>
<dbReference type="STRING" id="91626.A0A0C9MQ36"/>
<evidence type="ECO:0000256" key="3">
    <source>
        <dbReference type="ARBA" id="ARBA00022833"/>
    </source>
</evidence>
<feature type="region of interest" description="Disordered" evidence="5">
    <location>
        <begin position="1"/>
        <end position="27"/>
    </location>
</feature>
<keyword evidence="8" id="KW-1185">Reference proteome</keyword>
<dbReference type="SUPFAM" id="SSF82199">
    <property type="entry name" value="SET domain"/>
    <property type="match status" value="1"/>
</dbReference>
<evidence type="ECO:0000256" key="2">
    <source>
        <dbReference type="ARBA" id="ARBA00022771"/>
    </source>
</evidence>
<accession>A0A0C9MQ36</accession>
<evidence type="ECO:0000256" key="1">
    <source>
        <dbReference type="ARBA" id="ARBA00022723"/>
    </source>
</evidence>
<evidence type="ECO:0000313" key="7">
    <source>
        <dbReference type="EMBL" id="GAN04118.1"/>
    </source>
</evidence>
<feature type="compositionally biased region" description="Basic and acidic residues" evidence="5">
    <location>
        <begin position="319"/>
        <end position="329"/>
    </location>
</feature>
<dbReference type="SUPFAM" id="SSF57903">
    <property type="entry name" value="FYVE/PHD zinc finger"/>
    <property type="match status" value="1"/>
</dbReference>
<dbReference type="Gene3D" id="2.170.270.10">
    <property type="entry name" value="SET domain"/>
    <property type="match status" value="1"/>
</dbReference>
<keyword evidence="4" id="KW-0156">Chromatin regulator</keyword>
<evidence type="ECO:0000256" key="4">
    <source>
        <dbReference type="ARBA" id="ARBA00022853"/>
    </source>
</evidence>
<dbReference type="GO" id="GO:0070210">
    <property type="term" value="C:Rpd3L-Expanded complex"/>
    <property type="evidence" value="ECO:0007669"/>
    <property type="project" value="TreeGrafter"/>
</dbReference>
<dbReference type="InterPro" id="IPR001965">
    <property type="entry name" value="Znf_PHD"/>
</dbReference>
<gene>
    <name evidence="7" type="ORF">MAM1_0055d03577</name>
</gene>
<feature type="compositionally biased region" description="Polar residues" evidence="5">
    <location>
        <begin position="1"/>
        <end position="23"/>
    </location>
</feature>
<dbReference type="InterPro" id="IPR019786">
    <property type="entry name" value="Zinc_finger_PHD-type_CS"/>
</dbReference>
<feature type="region of interest" description="Disordered" evidence="5">
    <location>
        <begin position="373"/>
        <end position="546"/>
    </location>
</feature>
<feature type="region of interest" description="Disordered" evidence="5">
    <location>
        <begin position="316"/>
        <end position="337"/>
    </location>
</feature>
<feature type="compositionally biased region" description="Low complexity" evidence="5">
    <location>
        <begin position="527"/>
        <end position="546"/>
    </location>
</feature>
<protein>
    <recommendedName>
        <fullName evidence="6">SET domain-containing protein</fullName>
    </recommendedName>
</protein>
<feature type="compositionally biased region" description="Low complexity" evidence="5">
    <location>
        <begin position="453"/>
        <end position="464"/>
    </location>
</feature>
<dbReference type="SMART" id="SM00317">
    <property type="entry name" value="SET"/>
    <property type="match status" value="1"/>
</dbReference>